<dbReference type="SUPFAM" id="SSF51735">
    <property type="entry name" value="NAD(P)-binding Rossmann-fold domains"/>
    <property type="match status" value="1"/>
</dbReference>
<dbReference type="EMBL" id="CM003532">
    <property type="protein sequence ID" value="RCV25438.1"/>
    <property type="molecule type" value="Genomic_DNA"/>
</dbReference>
<dbReference type="PANTHER" id="PTHR43574">
    <property type="entry name" value="EPIMERASE-RELATED"/>
    <property type="match status" value="1"/>
</dbReference>
<gene>
    <name evidence="4" type="ORF">SETIT_5G166600v2</name>
</gene>
<dbReference type="AlphaFoldDB" id="A0A368R5U8"/>
<evidence type="ECO:0008006" key="5">
    <source>
        <dbReference type="Google" id="ProtNLM"/>
    </source>
</evidence>
<evidence type="ECO:0000313" key="4">
    <source>
        <dbReference type="EMBL" id="RCV25438.1"/>
    </source>
</evidence>
<dbReference type="InterPro" id="IPR036291">
    <property type="entry name" value="NAD(P)-bd_dom_sf"/>
</dbReference>
<organism evidence="4">
    <name type="scientific">Setaria italica</name>
    <name type="common">Foxtail millet</name>
    <name type="synonym">Panicum italicum</name>
    <dbReference type="NCBI Taxonomy" id="4555"/>
    <lineage>
        <taxon>Eukaryota</taxon>
        <taxon>Viridiplantae</taxon>
        <taxon>Streptophyta</taxon>
        <taxon>Embryophyta</taxon>
        <taxon>Tracheophyta</taxon>
        <taxon>Spermatophyta</taxon>
        <taxon>Magnoliopsida</taxon>
        <taxon>Liliopsida</taxon>
        <taxon>Poales</taxon>
        <taxon>Poaceae</taxon>
        <taxon>PACMAD clade</taxon>
        <taxon>Panicoideae</taxon>
        <taxon>Panicodae</taxon>
        <taxon>Paniceae</taxon>
        <taxon>Cenchrinae</taxon>
        <taxon>Setaria</taxon>
    </lineage>
</organism>
<evidence type="ECO:0000256" key="2">
    <source>
        <dbReference type="ARBA" id="ARBA00023027"/>
    </source>
</evidence>
<dbReference type="KEGG" id="sita:101758133"/>
<proteinExistence type="inferred from homology"/>
<dbReference type="Gene3D" id="3.40.50.720">
    <property type="entry name" value="NAD(P)-binding Rossmann-like Domain"/>
    <property type="match status" value="1"/>
</dbReference>
<comment type="similarity">
    <text evidence="1">Belongs to the NAD(P)-dependent epimerase/dehydratase family.</text>
</comment>
<dbReference type="OrthoDB" id="674948at2759"/>
<accession>A0A368R5U8</accession>
<evidence type="ECO:0000256" key="1">
    <source>
        <dbReference type="ARBA" id="ARBA00007637"/>
    </source>
</evidence>
<keyword evidence="3" id="KW-0413">Isomerase</keyword>
<dbReference type="GO" id="GO:0016853">
    <property type="term" value="F:isomerase activity"/>
    <property type="evidence" value="ECO:0007669"/>
    <property type="project" value="UniProtKB-KW"/>
</dbReference>
<protein>
    <recommendedName>
        <fullName evidence="5">NAD-dependent epimerase/dehydratase domain-containing protein</fullName>
    </recommendedName>
</protein>
<reference evidence="4" key="2">
    <citation type="submission" date="2015-07" db="EMBL/GenBank/DDBJ databases">
        <authorList>
            <person name="Noorani M."/>
        </authorList>
    </citation>
    <scope>NUCLEOTIDE SEQUENCE</scope>
    <source>
        <strain evidence="4">Yugu1</strain>
    </source>
</reference>
<evidence type="ECO:0000256" key="3">
    <source>
        <dbReference type="ARBA" id="ARBA00023235"/>
    </source>
</evidence>
<name>A0A368R5U8_SETIT</name>
<sequence length="354" mass="38378">MGGGARLPPPRPPRLHFHPSTPIPYLHATAPVAASSTLFVHRPAPIPSARVSRPRRRAAMSATTAADSSSTIGVSDATGVDARSLESVGQNDLLIVGPGVLGRIVAEMWKQEHPGSNVYGHTATTDHHCELTELGIIPSLKGSIPGPKFPYVIFCAPPYRSEDYAGDLRVAASNWNGEGSFLFTSSTAVYDCSDNGLCSEDSPCIQIGQSPRTDVLLKAENVVLEAGGCVLRLVGLYKSDRGPHVYWLSKGTLDARPDHILNLIHYEDAASLAIAIMKRRLRGRIFVGCDNEPLSRQEIMDRVNRSGKFDTKFQGFTGTDGPLGKRMENSKTRAEIGWQPKYPSFTEFLGLSNL</sequence>
<reference evidence="4" key="1">
    <citation type="journal article" date="2012" name="Nat. Biotechnol.">
        <title>Reference genome sequence of the model plant Setaria.</title>
        <authorList>
            <person name="Bennetzen J.L."/>
            <person name="Schmutz J."/>
            <person name="Wang H."/>
            <person name="Percifield R."/>
            <person name="Hawkins J."/>
            <person name="Pontaroli A.C."/>
            <person name="Estep M."/>
            <person name="Feng L."/>
            <person name="Vaughn J.N."/>
            <person name="Grimwood J."/>
            <person name="Jenkins J."/>
            <person name="Barry K."/>
            <person name="Lindquist E."/>
            <person name="Hellsten U."/>
            <person name="Deshpande S."/>
            <person name="Wang X."/>
            <person name="Wu X."/>
            <person name="Mitros T."/>
            <person name="Triplett J."/>
            <person name="Yang X."/>
            <person name="Ye C.Y."/>
            <person name="Mauro-Herrera M."/>
            <person name="Wang L."/>
            <person name="Li P."/>
            <person name="Sharma M."/>
            <person name="Sharma R."/>
            <person name="Ronald P.C."/>
            <person name="Panaud O."/>
            <person name="Kellogg E.A."/>
            <person name="Brutnell T.P."/>
            <person name="Doust A.N."/>
            <person name="Tuskan G.A."/>
            <person name="Rokhsar D."/>
            <person name="Devos K.M."/>
        </authorList>
    </citation>
    <scope>NUCLEOTIDE SEQUENCE [LARGE SCALE GENOMIC DNA]</scope>
    <source>
        <strain evidence="4">Yugu1</strain>
    </source>
</reference>
<keyword evidence="2" id="KW-0520">NAD</keyword>